<keyword evidence="3" id="KW-1185">Reference proteome</keyword>
<dbReference type="AlphaFoldDB" id="A0ABD1WNK7"/>
<reference evidence="3" key="1">
    <citation type="submission" date="2024-07" db="EMBL/GenBank/DDBJ databases">
        <title>Two chromosome-level genome assemblies of Korean endemic species Abeliophyllum distichum and Forsythia ovata (Oleaceae).</title>
        <authorList>
            <person name="Jang H."/>
        </authorList>
    </citation>
    <scope>NUCLEOTIDE SEQUENCE [LARGE SCALE GENOMIC DNA]</scope>
</reference>
<comment type="caution">
    <text evidence="2">The sequence shown here is derived from an EMBL/GenBank/DDBJ whole genome shotgun (WGS) entry which is preliminary data.</text>
</comment>
<protein>
    <submittedName>
        <fullName evidence="2">Uncharacterized protein</fullName>
    </submittedName>
</protein>
<feature type="chain" id="PRO_5044842929" evidence="1">
    <location>
        <begin position="17"/>
        <end position="105"/>
    </location>
</feature>
<evidence type="ECO:0000313" key="3">
    <source>
        <dbReference type="Proteomes" id="UP001604277"/>
    </source>
</evidence>
<feature type="signal peptide" evidence="1">
    <location>
        <begin position="1"/>
        <end position="16"/>
    </location>
</feature>
<sequence>MVVICLLLRRMPSCLACVPTYVGGDSFKSAVSTVVFGFQSWILAGFVSEFFNLDFGKIQNATVMGFFLCSMLSSSPINDGGRWITAESNFETSGSSVSNTFLSTK</sequence>
<evidence type="ECO:0000313" key="2">
    <source>
        <dbReference type="EMBL" id="KAL2551254.1"/>
    </source>
</evidence>
<evidence type="ECO:0000256" key="1">
    <source>
        <dbReference type="SAM" id="SignalP"/>
    </source>
</evidence>
<gene>
    <name evidence="2" type="ORF">Fot_04873</name>
</gene>
<organism evidence="2 3">
    <name type="scientific">Forsythia ovata</name>
    <dbReference type="NCBI Taxonomy" id="205694"/>
    <lineage>
        <taxon>Eukaryota</taxon>
        <taxon>Viridiplantae</taxon>
        <taxon>Streptophyta</taxon>
        <taxon>Embryophyta</taxon>
        <taxon>Tracheophyta</taxon>
        <taxon>Spermatophyta</taxon>
        <taxon>Magnoliopsida</taxon>
        <taxon>eudicotyledons</taxon>
        <taxon>Gunneridae</taxon>
        <taxon>Pentapetalae</taxon>
        <taxon>asterids</taxon>
        <taxon>lamiids</taxon>
        <taxon>Lamiales</taxon>
        <taxon>Oleaceae</taxon>
        <taxon>Forsythieae</taxon>
        <taxon>Forsythia</taxon>
    </lineage>
</organism>
<accession>A0ABD1WNK7</accession>
<keyword evidence="1" id="KW-0732">Signal</keyword>
<name>A0ABD1WNK7_9LAMI</name>
<dbReference type="EMBL" id="JBFOLJ010000002">
    <property type="protein sequence ID" value="KAL2551254.1"/>
    <property type="molecule type" value="Genomic_DNA"/>
</dbReference>
<dbReference type="Proteomes" id="UP001604277">
    <property type="component" value="Unassembled WGS sequence"/>
</dbReference>
<proteinExistence type="predicted"/>